<name>A0AC35G8L7_9BILA</name>
<evidence type="ECO:0000313" key="1">
    <source>
        <dbReference type="Proteomes" id="UP000887580"/>
    </source>
</evidence>
<organism evidence="1 2">
    <name type="scientific">Panagrolaimus sp. PS1159</name>
    <dbReference type="NCBI Taxonomy" id="55785"/>
    <lineage>
        <taxon>Eukaryota</taxon>
        <taxon>Metazoa</taxon>
        <taxon>Ecdysozoa</taxon>
        <taxon>Nematoda</taxon>
        <taxon>Chromadorea</taxon>
        <taxon>Rhabditida</taxon>
        <taxon>Tylenchina</taxon>
        <taxon>Panagrolaimomorpha</taxon>
        <taxon>Panagrolaimoidea</taxon>
        <taxon>Panagrolaimidae</taxon>
        <taxon>Panagrolaimus</taxon>
    </lineage>
</organism>
<protein>
    <submittedName>
        <fullName evidence="2">Uncharacterized protein</fullName>
    </submittedName>
</protein>
<proteinExistence type="predicted"/>
<evidence type="ECO:0000313" key="2">
    <source>
        <dbReference type="WBParaSite" id="PS1159_v2.g2760.t1"/>
    </source>
</evidence>
<reference evidence="2" key="1">
    <citation type="submission" date="2022-11" db="UniProtKB">
        <authorList>
            <consortium name="WormBaseParasite"/>
        </authorList>
    </citation>
    <scope>IDENTIFICATION</scope>
</reference>
<dbReference type="WBParaSite" id="PS1159_v2.g2760.t1">
    <property type="protein sequence ID" value="PS1159_v2.g2760.t1"/>
    <property type="gene ID" value="PS1159_v2.g2760"/>
</dbReference>
<dbReference type="Proteomes" id="UP000887580">
    <property type="component" value="Unplaced"/>
</dbReference>
<sequence length="80" mass="8827">MPAGNYQQHPQQMQQGGGGQPSQQQSRGQPPQPQAPPPQISPQIPQPQKSRACATNDKIEKSRFATKESEYATKFANRLI</sequence>
<accession>A0AC35G8L7</accession>